<keyword evidence="4" id="KW-1185">Reference proteome</keyword>
<dbReference type="Pfam" id="PF01557">
    <property type="entry name" value="FAA_hydrolase"/>
    <property type="match status" value="1"/>
</dbReference>
<keyword evidence="1" id="KW-0479">Metal-binding</keyword>
<dbReference type="PANTHER" id="PTHR11820">
    <property type="entry name" value="ACYLPYRUVASE"/>
    <property type="match status" value="1"/>
</dbReference>
<sequence length="223" mass="23501">MNVRCGFPPFRLSGVVYGTLMNHRSAVAALGERASAAPYKAPPKAPVLYIKPRNTLAESGSEVLVPEDSPELEVGACLGLVIGRPASHVSLENALDHVGGYLLVADISVPHDTFYRPSIRLKARDGFCPLAPAATPRAAIDNPNALTIRTFVDGALQQSADTSDVVRSVEQLLVDVTEFMTLAPGDVLATGVAAGAPRVRAGQSVRIEAAGLETLSCSFVRRT</sequence>
<dbReference type="EMBL" id="JBHSDU010000015">
    <property type="protein sequence ID" value="MFC4314388.1"/>
    <property type="molecule type" value="Genomic_DNA"/>
</dbReference>
<evidence type="ECO:0000313" key="4">
    <source>
        <dbReference type="Proteomes" id="UP001595904"/>
    </source>
</evidence>
<dbReference type="PANTHER" id="PTHR11820:SF114">
    <property type="entry name" value="4-HYDROXYPHENYLACETATE CATABOLISM PROTEIN"/>
    <property type="match status" value="1"/>
</dbReference>
<evidence type="ECO:0000259" key="2">
    <source>
        <dbReference type="Pfam" id="PF01557"/>
    </source>
</evidence>
<reference evidence="4" key="1">
    <citation type="journal article" date="2019" name="Int. J. Syst. Evol. Microbiol.">
        <title>The Global Catalogue of Microorganisms (GCM) 10K type strain sequencing project: providing services to taxonomists for standard genome sequencing and annotation.</title>
        <authorList>
            <consortium name="The Broad Institute Genomics Platform"/>
            <consortium name="The Broad Institute Genome Sequencing Center for Infectious Disease"/>
            <person name="Wu L."/>
            <person name="Ma J."/>
        </authorList>
    </citation>
    <scope>NUCLEOTIDE SEQUENCE [LARGE SCALE GENOMIC DNA]</scope>
    <source>
        <strain evidence="4">CGMCC 1.10759</strain>
    </source>
</reference>
<organism evidence="3 4">
    <name type="scientific">Steroidobacter flavus</name>
    <dbReference type="NCBI Taxonomy" id="1842136"/>
    <lineage>
        <taxon>Bacteria</taxon>
        <taxon>Pseudomonadati</taxon>
        <taxon>Pseudomonadota</taxon>
        <taxon>Gammaproteobacteria</taxon>
        <taxon>Steroidobacterales</taxon>
        <taxon>Steroidobacteraceae</taxon>
        <taxon>Steroidobacter</taxon>
    </lineage>
</organism>
<feature type="domain" description="Fumarylacetoacetase-like C-terminal" evidence="2">
    <location>
        <begin position="16"/>
        <end position="217"/>
    </location>
</feature>
<evidence type="ECO:0000313" key="3">
    <source>
        <dbReference type="EMBL" id="MFC4314388.1"/>
    </source>
</evidence>
<proteinExistence type="predicted"/>
<dbReference type="GO" id="GO:0016787">
    <property type="term" value="F:hydrolase activity"/>
    <property type="evidence" value="ECO:0007669"/>
    <property type="project" value="UniProtKB-KW"/>
</dbReference>
<keyword evidence="3" id="KW-0378">Hydrolase</keyword>
<dbReference type="RefSeq" id="WP_380605525.1">
    <property type="nucleotide sequence ID" value="NZ_JBHSDU010000015.1"/>
</dbReference>
<dbReference type="InterPro" id="IPR011234">
    <property type="entry name" value="Fumarylacetoacetase-like_C"/>
</dbReference>
<gene>
    <name evidence="3" type="ORF">ACFPN2_35310</name>
</gene>
<dbReference type="InterPro" id="IPR036663">
    <property type="entry name" value="Fumarylacetoacetase_C_sf"/>
</dbReference>
<evidence type="ECO:0000256" key="1">
    <source>
        <dbReference type="ARBA" id="ARBA00022723"/>
    </source>
</evidence>
<dbReference type="NCBIfam" id="TIGR02305">
    <property type="entry name" value="HpaG-N-term"/>
    <property type="match status" value="1"/>
</dbReference>
<dbReference type="Proteomes" id="UP001595904">
    <property type="component" value="Unassembled WGS sequence"/>
</dbReference>
<protein>
    <submittedName>
        <fullName evidence="3">Fumarylacetoacetate hydrolase family protein</fullName>
    </submittedName>
</protein>
<name>A0ABV8T5Y3_9GAMM</name>
<comment type="caution">
    <text evidence="3">The sequence shown here is derived from an EMBL/GenBank/DDBJ whole genome shotgun (WGS) entry which is preliminary data.</text>
</comment>
<dbReference type="InterPro" id="IPR012686">
    <property type="entry name" value="HPA_isomer/decarb_N"/>
</dbReference>
<dbReference type="Gene3D" id="3.90.850.10">
    <property type="entry name" value="Fumarylacetoacetase-like, C-terminal domain"/>
    <property type="match status" value="1"/>
</dbReference>
<accession>A0ABV8T5Y3</accession>
<dbReference type="SUPFAM" id="SSF56529">
    <property type="entry name" value="FAH"/>
    <property type="match status" value="1"/>
</dbReference>